<feature type="compositionally biased region" description="Polar residues" evidence="1">
    <location>
        <begin position="199"/>
        <end position="208"/>
    </location>
</feature>
<protein>
    <submittedName>
        <fullName evidence="2">Uncharacterized protein</fullName>
    </submittedName>
</protein>
<dbReference type="AlphaFoldDB" id="A0A2A2JZQ1"/>
<keyword evidence="3" id="KW-1185">Reference proteome</keyword>
<feature type="region of interest" description="Disordered" evidence="1">
    <location>
        <begin position="127"/>
        <end position="284"/>
    </location>
</feature>
<gene>
    <name evidence="2" type="ORF">WR25_05152</name>
</gene>
<accession>A0A2A2JZQ1</accession>
<reference evidence="2 3" key="1">
    <citation type="journal article" date="2017" name="Curr. Biol.">
        <title>Genome architecture and evolution of a unichromosomal asexual nematode.</title>
        <authorList>
            <person name="Fradin H."/>
            <person name="Zegar C."/>
            <person name="Gutwein M."/>
            <person name="Lucas J."/>
            <person name="Kovtun M."/>
            <person name="Corcoran D."/>
            <person name="Baugh L.R."/>
            <person name="Kiontke K."/>
            <person name="Gunsalus K."/>
            <person name="Fitch D.H."/>
            <person name="Piano F."/>
        </authorList>
    </citation>
    <scope>NUCLEOTIDE SEQUENCE [LARGE SCALE GENOMIC DNA]</scope>
    <source>
        <strain evidence="2">PF1309</strain>
    </source>
</reference>
<evidence type="ECO:0000313" key="3">
    <source>
        <dbReference type="Proteomes" id="UP000218231"/>
    </source>
</evidence>
<dbReference type="STRING" id="2018661.A0A2A2JZQ1"/>
<proteinExistence type="predicted"/>
<feature type="compositionally biased region" description="Low complexity" evidence="1">
    <location>
        <begin position="156"/>
        <end position="167"/>
    </location>
</feature>
<feature type="compositionally biased region" description="Polar residues" evidence="1">
    <location>
        <begin position="423"/>
        <end position="433"/>
    </location>
</feature>
<dbReference type="OrthoDB" id="5864499at2759"/>
<feature type="region of interest" description="Disordered" evidence="1">
    <location>
        <begin position="410"/>
        <end position="433"/>
    </location>
</feature>
<dbReference type="EMBL" id="LIAE01009985">
    <property type="protein sequence ID" value="PAV67134.1"/>
    <property type="molecule type" value="Genomic_DNA"/>
</dbReference>
<feature type="compositionally biased region" description="Polar residues" evidence="1">
    <location>
        <begin position="177"/>
        <end position="190"/>
    </location>
</feature>
<sequence length="470" mass="52331">MLSSNMSIVNDYIMFRLLMEDSERKSQRKLSLQQQQQLGHRGSIFAPRGSIGEFANDDDDDVIISEPFCSPIVPHVPIRERLARRGTSADVNDDIVPNGYAYSMAGGYPRRRRMSLLQTLRQQNKALADSGLEIRQRTDSENTSSPPQKNSPPLSPSKKGLSSLKTKLFGKKDKRSTAVTSNGECSQSCDLIQGKSRKSPSTTNDSGHGSQGHLEDKMEAMAIAEDDDGEAPERMSRGKLRRMRTGSCPDLSQMRSLSSPRRAPLVDSESDEERQYQMSDRMERNSSPITAADILLERRLIRKQMEAEQRHKYAAANCAIPTPILTEMDEVQSEGRRMAESMLKIDEDACSRVSLASRMSKRSCQTEDLADFDDNVSSIILNHYLPLSRSRNINCDEDTLSSEFSVSLAAETTTDIEEPGPSESGTGTSVQTDLSLLNVEEKVAAYLEKLNDGKPISEEVCKTRKSTNFR</sequence>
<organism evidence="2 3">
    <name type="scientific">Diploscapter pachys</name>
    <dbReference type="NCBI Taxonomy" id="2018661"/>
    <lineage>
        <taxon>Eukaryota</taxon>
        <taxon>Metazoa</taxon>
        <taxon>Ecdysozoa</taxon>
        <taxon>Nematoda</taxon>
        <taxon>Chromadorea</taxon>
        <taxon>Rhabditida</taxon>
        <taxon>Rhabditina</taxon>
        <taxon>Rhabditomorpha</taxon>
        <taxon>Rhabditoidea</taxon>
        <taxon>Rhabditidae</taxon>
        <taxon>Diploscapter</taxon>
    </lineage>
</organism>
<comment type="caution">
    <text evidence="2">The sequence shown here is derived from an EMBL/GenBank/DDBJ whole genome shotgun (WGS) entry which is preliminary data.</text>
</comment>
<dbReference type="Proteomes" id="UP000218231">
    <property type="component" value="Unassembled WGS sequence"/>
</dbReference>
<evidence type="ECO:0000256" key="1">
    <source>
        <dbReference type="SAM" id="MobiDB-lite"/>
    </source>
</evidence>
<evidence type="ECO:0000313" key="2">
    <source>
        <dbReference type="EMBL" id="PAV67134.1"/>
    </source>
</evidence>
<name>A0A2A2JZQ1_9BILA</name>